<evidence type="ECO:0008006" key="3">
    <source>
        <dbReference type="Google" id="ProtNLM"/>
    </source>
</evidence>
<protein>
    <recommendedName>
        <fullName evidence="3">TniQ protein</fullName>
    </recommendedName>
</protein>
<comment type="caution">
    <text evidence="1">The sequence shown here is derived from an EMBL/GenBank/DDBJ whole genome shotgun (WGS) entry which is preliminary data.</text>
</comment>
<sequence length="382" mass="42680">MAAARESGSGAARSRCTKTWRPARRLGLSKLAFIGGESTGSYTQRLADLNTIPYDEFWHMLGAPLRKGGVVGDPLCSDGYLNRAALERLAVMSNRLVAQLQFALPNLRSHRLVEGDGPPVWDWPWDGRGCFLVRVCALCAQTKGTSPQAYLASDATWNVCARHERWLDNRREQEVGAIDLAALPEVVQAHRLRLQLERRLGAGGRAMFADAYALASCWWNIPSLNPPVWQARRRVLGRTGRDELRVAPLLFYPEAVRLAQALAARERRRLRRTLTDKDGNGWLEQVALLVDEWRMPVAEVLDLVRIWAVQHPLLPRPRRAEPPPADRPARGRHRRLPMAAPHTAELLQAPLGTRSCLGWQLGEMITTEVLPAPGGWRLGGRA</sequence>
<name>A0ABT2BB34_9ACTN</name>
<accession>A0ABT2BB34</accession>
<dbReference type="EMBL" id="JANUGP010000036">
    <property type="protein sequence ID" value="MCS0605707.1"/>
    <property type="molecule type" value="Genomic_DNA"/>
</dbReference>
<reference evidence="1 2" key="1">
    <citation type="submission" date="2022-08" db="EMBL/GenBank/DDBJ databases">
        <authorList>
            <person name="Somphong A."/>
            <person name="Phongsopitanun W."/>
        </authorList>
    </citation>
    <scope>NUCLEOTIDE SEQUENCE [LARGE SCALE GENOMIC DNA]</scope>
    <source>
        <strain evidence="1 2">LP11</strain>
    </source>
</reference>
<organism evidence="1 2">
    <name type="scientific">Streptomyces pyxinicus</name>
    <dbReference type="NCBI Taxonomy" id="2970331"/>
    <lineage>
        <taxon>Bacteria</taxon>
        <taxon>Bacillati</taxon>
        <taxon>Actinomycetota</taxon>
        <taxon>Actinomycetes</taxon>
        <taxon>Kitasatosporales</taxon>
        <taxon>Streptomycetaceae</taxon>
        <taxon>Streptomyces</taxon>
    </lineage>
</organism>
<keyword evidence="2" id="KW-1185">Reference proteome</keyword>
<evidence type="ECO:0000313" key="2">
    <source>
        <dbReference type="Proteomes" id="UP001205612"/>
    </source>
</evidence>
<dbReference type="RefSeq" id="WP_258783007.1">
    <property type="nucleotide sequence ID" value="NZ_JANUGP010000036.1"/>
</dbReference>
<proteinExistence type="predicted"/>
<gene>
    <name evidence="1" type="ORF">NX794_31565</name>
</gene>
<evidence type="ECO:0000313" key="1">
    <source>
        <dbReference type="EMBL" id="MCS0605707.1"/>
    </source>
</evidence>
<dbReference type="Proteomes" id="UP001205612">
    <property type="component" value="Unassembled WGS sequence"/>
</dbReference>